<feature type="transmembrane region" description="Helical" evidence="10">
    <location>
        <begin position="55"/>
        <end position="76"/>
    </location>
</feature>
<dbReference type="NCBIfam" id="TIGR00797">
    <property type="entry name" value="matE"/>
    <property type="match status" value="1"/>
</dbReference>
<feature type="transmembrane region" description="Helical" evidence="10">
    <location>
        <begin position="169"/>
        <end position="192"/>
    </location>
</feature>
<comment type="similarity">
    <text evidence="2">Belongs to the multi antimicrobial extrusion (MATE) (TC 2.A.66.1) family. MepA subfamily.</text>
</comment>
<evidence type="ECO:0000313" key="11">
    <source>
        <dbReference type="EMBL" id="MCB7385678.1"/>
    </source>
</evidence>
<accession>A0ABS8DB86</accession>
<keyword evidence="9" id="KW-0046">Antibiotic resistance</keyword>
<feature type="transmembrane region" description="Helical" evidence="10">
    <location>
        <begin position="198"/>
        <end position="218"/>
    </location>
</feature>
<evidence type="ECO:0000256" key="10">
    <source>
        <dbReference type="SAM" id="Phobius"/>
    </source>
</evidence>
<evidence type="ECO:0000256" key="9">
    <source>
        <dbReference type="ARBA" id="ARBA00023251"/>
    </source>
</evidence>
<feature type="transmembrane region" description="Helical" evidence="10">
    <location>
        <begin position="14"/>
        <end position="35"/>
    </location>
</feature>
<dbReference type="InterPro" id="IPR002528">
    <property type="entry name" value="MATE_fam"/>
</dbReference>
<dbReference type="RefSeq" id="WP_066731551.1">
    <property type="nucleotide sequence ID" value="NZ_JAJCIQ010000001.1"/>
</dbReference>
<feature type="transmembrane region" description="Helical" evidence="10">
    <location>
        <begin position="97"/>
        <end position="119"/>
    </location>
</feature>
<feature type="transmembrane region" description="Helical" evidence="10">
    <location>
        <begin position="323"/>
        <end position="345"/>
    </location>
</feature>
<dbReference type="InterPro" id="IPR045070">
    <property type="entry name" value="MATE_MepA-like"/>
</dbReference>
<dbReference type="InterPro" id="IPR051327">
    <property type="entry name" value="MATE_MepA_subfamily"/>
</dbReference>
<keyword evidence="7 10" id="KW-1133">Transmembrane helix</keyword>
<keyword evidence="5" id="KW-1003">Cell membrane</keyword>
<name>A0ABS8DB86_9FIRM</name>
<evidence type="ECO:0000256" key="6">
    <source>
        <dbReference type="ARBA" id="ARBA00022692"/>
    </source>
</evidence>
<gene>
    <name evidence="11" type="ORF">LIZ65_00100</name>
</gene>
<evidence type="ECO:0000256" key="1">
    <source>
        <dbReference type="ARBA" id="ARBA00004651"/>
    </source>
</evidence>
<dbReference type="PANTHER" id="PTHR43823:SF3">
    <property type="entry name" value="MULTIDRUG EXPORT PROTEIN MEPA"/>
    <property type="match status" value="1"/>
</dbReference>
<keyword evidence="12" id="KW-1185">Reference proteome</keyword>
<evidence type="ECO:0000256" key="2">
    <source>
        <dbReference type="ARBA" id="ARBA00008417"/>
    </source>
</evidence>
<protein>
    <recommendedName>
        <fullName evidence="3">Multidrug export protein MepA</fullName>
    </recommendedName>
</protein>
<evidence type="ECO:0000256" key="5">
    <source>
        <dbReference type="ARBA" id="ARBA00022475"/>
    </source>
</evidence>
<comment type="subcellular location">
    <subcellularLocation>
        <location evidence="1">Cell membrane</location>
        <topology evidence="1">Multi-pass membrane protein</topology>
    </subcellularLocation>
</comment>
<feature type="transmembrane region" description="Helical" evidence="10">
    <location>
        <begin position="401"/>
        <end position="423"/>
    </location>
</feature>
<feature type="transmembrane region" description="Helical" evidence="10">
    <location>
        <begin position="139"/>
        <end position="157"/>
    </location>
</feature>
<proteinExistence type="inferred from homology"/>
<dbReference type="PIRSF" id="PIRSF006603">
    <property type="entry name" value="DinF"/>
    <property type="match status" value="1"/>
</dbReference>
<organism evidence="11 12">
    <name type="scientific">Bariatricus massiliensis</name>
    <dbReference type="NCBI Taxonomy" id="1745713"/>
    <lineage>
        <taxon>Bacteria</taxon>
        <taxon>Bacillati</taxon>
        <taxon>Bacillota</taxon>
        <taxon>Clostridia</taxon>
        <taxon>Lachnospirales</taxon>
        <taxon>Lachnospiraceae</taxon>
        <taxon>Bariatricus</taxon>
    </lineage>
</organism>
<keyword evidence="4" id="KW-0813">Transport</keyword>
<dbReference type="Pfam" id="PF01554">
    <property type="entry name" value="MatE"/>
    <property type="match status" value="2"/>
</dbReference>
<dbReference type="EMBL" id="JAJCIS010000001">
    <property type="protein sequence ID" value="MCB7385678.1"/>
    <property type="molecule type" value="Genomic_DNA"/>
</dbReference>
<dbReference type="CDD" id="cd13143">
    <property type="entry name" value="MATE_MepA_like"/>
    <property type="match status" value="1"/>
</dbReference>
<evidence type="ECO:0000256" key="7">
    <source>
        <dbReference type="ARBA" id="ARBA00022989"/>
    </source>
</evidence>
<evidence type="ECO:0000313" key="12">
    <source>
        <dbReference type="Proteomes" id="UP001299546"/>
    </source>
</evidence>
<evidence type="ECO:0000256" key="4">
    <source>
        <dbReference type="ARBA" id="ARBA00022448"/>
    </source>
</evidence>
<sequence>MENRQDERLGTEKLGKLIVSMALPAVAAQLINVLYNIVDRIYIGHIAGYGDMALTGVGVTFPILMIISAFSAFAGMGGAPLASIQLGKKNYRKAEEILGTCTALLLVFSVVLTVIFMAAKTPVLYAFGATENTITYAQQYISIYLIGTVFVQFALGLNTFISGQGNAKIAMLSVLIGAVINIILDPILIFAVGMGVRGAALATIISQAVSCIWVVRFLTSKKSVIRIKKQFIRLDKKTVEHIAALGISPFIMQSTESLVLITLNSSLKNYGGDLYVGSMSILTSVMQLISIPVQGMNQGIQPILSYNYGAGNKDRVIGTFKRMLALCLSVTIVLCGIAILFPEIFSRLFTDKAELLAVTDRVMPIYFLGMTVFGIQMACQSTFIALGQAKVSLFIALLRKVILLIPLALILPRFFGVMGVYYAEPAADIISVLTTAVLFVVTMKKILRNWQK</sequence>
<reference evidence="11 12" key="1">
    <citation type="submission" date="2021-10" db="EMBL/GenBank/DDBJ databases">
        <title>Collection of gut derived symbiotic bacterial strains cultured from healthy donors.</title>
        <authorList>
            <person name="Lin H."/>
            <person name="Littmann E."/>
            <person name="Kohout C."/>
            <person name="Pamer E.G."/>
        </authorList>
    </citation>
    <scope>NUCLEOTIDE SEQUENCE [LARGE SCALE GENOMIC DNA]</scope>
    <source>
        <strain evidence="11 12">DFI.1.165</strain>
    </source>
</reference>
<keyword evidence="8 10" id="KW-0472">Membrane</keyword>
<comment type="caution">
    <text evidence="11">The sequence shown here is derived from an EMBL/GenBank/DDBJ whole genome shotgun (WGS) entry which is preliminary data.</text>
</comment>
<feature type="transmembrane region" description="Helical" evidence="10">
    <location>
        <begin position="365"/>
        <end position="389"/>
    </location>
</feature>
<dbReference type="InterPro" id="IPR048279">
    <property type="entry name" value="MdtK-like"/>
</dbReference>
<feature type="transmembrane region" description="Helical" evidence="10">
    <location>
        <begin position="429"/>
        <end position="447"/>
    </location>
</feature>
<dbReference type="Proteomes" id="UP001299546">
    <property type="component" value="Unassembled WGS sequence"/>
</dbReference>
<dbReference type="PANTHER" id="PTHR43823">
    <property type="entry name" value="SPORULATION PROTEIN YKVU"/>
    <property type="match status" value="1"/>
</dbReference>
<evidence type="ECO:0000256" key="3">
    <source>
        <dbReference type="ARBA" id="ARBA00022106"/>
    </source>
</evidence>
<evidence type="ECO:0000256" key="8">
    <source>
        <dbReference type="ARBA" id="ARBA00023136"/>
    </source>
</evidence>
<keyword evidence="6 10" id="KW-0812">Transmembrane</keyword>